<evidence type="ECO:0000256" key="4">
    <source>
        <dbReference type="ARBA" id="ARBA00022729"/>
    </source>
</evidence>
<dbReference type="RefSeq" id="WP_238287801.1">
    <property type="nucleotide sequence ID" value="NZ_BPQS01000011.1"/>
</dbReference>
<protein>
    <recommendedName>
        <fullName evidence="7">Cytochrome c-type biogenesis protein</fullName>
    </recommendedName>
</protein>
<evidence type="ECO:0000313" key="10">
    <source>
        <dbReference type="Proteomes" id="UP001244297"/>
    </source>
</evidence>
<dbReference type="InterPro" id="IPR005616">
    <property type="entry name" value="CcmH/CycL/Ccl2/NrfF_N"/>
</dbReference>
<evidence type="ECO:0000256" key="3">
    <source>
        <dbReference type="ARBA" id="ARBA00022723"/>
    </source>
</evidence>
<feature type="domain" description="CcmH/CycL/Ccl2/NrfF N-terminal" evidence="8">
    <location>
        <begin position="14"/>
        <end position="153"/>
    </location>
</feature>
<dbReference type="InterPro" id="IPR038297">
    <property type="entry name" value="CcmH/CycL/NrfF/Ccl2_sf"/>
</dbReference>
<accession>A0ABT8AWD9</accession>
<evidence type="ECO:0000256" key="6">
    <source>
        <dbReference type="ARBA" id="ARBA00023004"/>
    </source>
</evidence>
<keyword evidence="7" id="KW-1133">Transmembrane helix</keyword>
<keyword evidence="3 7" id="KW-0479">Metal-binding</keyword>
<organism evidence="9 10">
    <name type="scientific">Methylobacterium longum</name>
    <dbReference type="NCBI Taxonomy" id="767694"/>
    <lineage>
        <taxon>Bacteria</taxon>
        <taxon>Pseudomonadati</taxon>
        <taxon>Pseudomonadota</taxon>
        <taxon>Alphaproteobacteria</taxon>
        <taxon>Hyphomicrobiales</taxon>
        <taxon>Methylobacteriaceae</taxon>
        <taxon>Methylobacterium</taxon>
    </lineage>
</organism>
<comment type="function">
    <text evidence="7">Possible subunit of a heme lyase.</text>
</comment>
<dbReference type="EMBL" id="JAUFPT010000094">
    <property type="protein sequence ID" value="MDN3574173.1"/>
    <property type="molecule type" value="Genomic_DNA"/>
</dbReference>
<feature type="chain" id="PRO_5044975165" description="Cytochrome c-type biogenesis protein" evidence="7">
    <location>
        <begin position="26"/>
        <end position="156"/>
    </location>
</feature>
<reference evidence="10" key="1">
    <citation type="journal article" date="2019" name="Int. J. Syst. Evol. Microbiol.">
        <title>The Global Catalogue of Microorganisms (GCM) 10K type strain sequencing project: providing services to taxonomists for standard genome sequencing and annotation.</title>
        <authorList>
            <consortium name="The Broad Institute Genomics Platform"/>
            <consortium name="The Broad Institute Genome Sequencing Center for Infectious Disease"/>
            <person name="Wu L."/>
            <person name="Ma J."/>
        </authorList>
    </citation>
    <scope>NUCLEOTIDE SEQUENCE [LARGE SCALE GENOMIC DNA]</scope>
    <source>
        <strain evidence="10">CECT 7806</strain>
    </source>
</reference>
<keyword evidence="6 7" id="KW-0408">Iron</keyword>
<keyword evidence="7" id="KW-0472">Membrane</keyword>
<keyword evidence="7" id="KW-0812">Transmembrane</keyword>
<proteinExistence type="inferred from homology"/>
<dbReference type="CDD" id="cd16378">
    <property type="entry name" value="CcmH_N"/>
    <property type="match status" value="1"/>
</dbReference>
<gene>
    <name evidence="9" type="ORF">QWZ18_26660</name>
</gene>
<name>A0ABT8AWD9_9HYPH</name>
<dbReference type="Gene3D" id="1.10.8.640">
    <property type="entry name" value="Cytochrome C biogenesis protein"/>
    <property type="match status" value="1"/>
</dbReference>
<comment type="similarity">
    <text evidence="1 7">Belongs to the CcmH/CycL/Ccl2/NrfF family.</text>
</comment>
<comment type="caution">
    <text evidence="9">The sequence shown here is derived from an EMBL/GenBank/DDBJ whole genome shotgun (WGS) entry which is preliminary data.</text>
</comment>
<evidence type="ECO:0000256" key="7">
    <source>
        <dbReference type="RuleBase" id="RU364112"/>
    </source>
</evidence>
<dbReference type="Pfam" id="PF03918">
    <property type="entry name" value="CcmH"/>
    <property type="match status" value="1"/>
</dbReference>
<dbReference type="PANTHER" id="PTHR47870">
    <property type="entry name" value="CYTOCHROME C-TYPE BIOGENESIS PROTEIN CCMH"/>
    <property type="match status" value="1"/>
</dbReference>
<keyword evidence="10" id="KW-1185">Reference proteome</keyword>
<dbReference type="InterPro" id="IPR051263">
    <property type="entry name" value="C-type_cytochrome_biogenesis"/>
</dbReference>
<dbReference type="PANTHER" id="PTHR47870:SF1">
    <property type="entry name" value="CYTOCHROME C-TYPE BIOGENESIS PROTEIN CCMH"/>
    <property type="match status" value="1"/>
</dbReference>
<evidence type="ECO:0000313" key="9">
    <source>
        <dbReference type="EMBL" id="MDN3574173.1"/>
    </source>
</evidence>
<feature type="transmembrane region" description="Helical" evidence="7">
    <location>
        <begin position="109"/>
        <end position="130"/>
    </location>
</feature>
<keyword evidence="5" id="KW-0201">Cytochrome c-type biogenesis</keyword>
<sequence>MAGRARPWIGVAALLLAACITPACAVQPDEVLKDPVLEHRAREISAELRCLVCQNQSIDDSDAPLAKDLRVIVRERLGKGDSDKAVLAYVVDRYGEFVLLRPVFAPHTLLLWLTPVLAVLLGGFGIWRLARRRPAAPARNLSAAEEAEVAALLRRE</sequence>
<evidence type="ECO:0000256" key="2">
    <source>
        <dbReference type="ARBA" id="ARBA00022617"/>
    </source>
</evidence>
<evidence type="ECO:0000259" key="8">
    <source>
        <dbReference type="Pfam" id="PF03918"/>
    </source>
</evidence>
<dbReference type="Proteomes" id="UP001244297">
    <property type="component" value="Unassembled WGS sequence"/>
</dbReference>
<feature type="signal peptide" evidence="7">
    <location>
        <begin position="1"/>
        <end position="25"/>
    </location>
</feature>
<keyword evidence="4 7" id="KW-0732">Signal</keyword>
<evidence type="ECO:0000256" key="1">
    <source>
        <dbReference type="ARBA" id="ARBA00010342"/>
    </source>
</evidence>
<evidence type="ECO:0000256" key="5">
    <source>
        <dbReference type="ARBA" id="ARBA00022748"/>
    </source>
</evidence>
<keyword evidence="2 7" id="KW-0349">Heme</keyword>
<dbReference type="PROSITE" id="PS51257">
    <property type="entry name" value="PROKAR_LIPOPROTEIN"/>
    <property type="match status" value="1"/>
</dbReference>